<sequence length="319" mass="36478">MYINIQLRLITSIYKDYFHMTMNKLFDGVVIFTQVVKSGGFSAAAEALGHSTSYVSKEVNKLESRLGVRLLNRTTRSIGLTPEGQAYHQQCLQLVQDAEQAVQLITQHDVSPKGHLKISSPVGFANNYLRPILSQYMLNYPNVNLELDLNDRRVDVISEGYDLVIRASQNLDESSLICRKIYSCKAYTVATPEYLSKHGRPYHPQELAKHNCLCYSNLKLPTRWHYSDKQGKSFFVDVRQKVLCNSGEMEFAMTLDGLGICRLPEFYLQDTLETGKLEILFPQYPTTDIDVFVVYPSRKHLSPKVRAFIDLVVERLPNR</sequence>
<evidence type="ECO:0000313" key="6">
    <source>
        <dbReference type="EMBL" id="ACA88014.1"/>
    </source>
</evidence>
<keyword evidence="7" id="KW-1185">Reference proteome</keyword>
<evidence type="ECO:0000313" key="7">
    <source>
        <dbReference type="Proteomes" id="UP000002168"/>
    </source>
</evidence>
<dbReference type="CDD" id="cd08422">
    <property type="entry name" value="PBP2_CrgA_like"/>
    <property type="match status" value="1"/>
</dbReference>
<keyword evidence="4" id="KW-0804">Transcription</keyword>
<proteinExistence type="inferred from homology"/>
<comment type="similarity">
    <text evidence="1">Belongs to the LysR transcriptional regulatory family.</text>
</comment>
<evidence type="ECO:0000256" key="1">
    <source>
        <dbReference type="ARBA" id="ARBA00009437"/>
    </source>
</evidence>
<dbReference type="KEGG" id="swd:Swoo_3755"/>
<dbReference type="InterPro" id="IPR058163">
    <property type="entry name" value="LysR-type_TF_proteobact-type"/>
</dbReference>
<dbReference type="Pfam" id="PF00126">
    <property type="entry name" value="HTH_1"/>
    <property type="match status" value="1"/>
</dbReference>
<dbReference type="InterPro" id="IPR036390">
    <property type="entry name" value="WH_DNA-bd_sf"/>
</dbReference>
<dbReference type="GO" id="GO:0003700">
    <property type="term" value="F:DNA-binding transcription factor activity"/>
    <property type="evidence" value="ECO:0007669"/>
    <property type="project" value="InterPro"/>
</dbReference>
<keyword evidence="3" id="KW-0238">DNA-binding</keyword>
<dbReference type="InterPro" id="IPR036388">
    <property type="entry name" value="WH-like_DNA-bd_sf"/>
</dbReference>
<dbReference type="eggNOG" id="COG0583">
    <property type="taxonomic scope" value="Bacteria"/>
</dbReference>
<dbReference type="SUPFAM" id="SSF46785">
    <property type="entry name" value="Winged helix' DNA-binding domain"/>
    <property type="match status" value="1"/>
</dbReference>
<accession>B1KE12</accession>
<dbReference type="PROSITE" id="PS50931">
    <property type="entry name" value="HTH_LYSR"/>
    <property type="match status" value="1"/>
</dbReference>
<dbReference type="Gene3D" id="3.40.190.290">
    <property type="match status" value="1"/>
</dbReference>
<gene>
    <name evidence="6" type="ordered locus">Swoo_3755</name>
</gene>
<dbReference type="EMBL" id="CP000961">
    <property type="protein sequence ID" value="ACA88014.1"/>
    <property type="molecule type" value="Genomic_DNA"/>
</dbReference>
<name>B1KE12_SHEWM</name>
<dbReference type="InterPro" id="IPR000847">
    <property type="entry name" value="LysR_HTH_N"/>
</dbReference>
<evidence type="ECO:0000259" key="5">
    <source>
        <dbReference type="PROSITE" id="PS50931"/>
    </source>
</evidence>
<dbReference type="HOGENOM" id="CLU_039613_16_2_6"/>
<dbReference type="FunFam" id="1.10.10.10:FF:000001">
    <property type="entry name" value="LysR family transcriptional regulator"/>
    <property type="match status" value="1"/>
</dbReference>
<dbReference type="Pfam" id="PF03466">
    <property type="entry name" value="LysR_substrate"/>
    <property type="match status" value="1"/>
</dbReference>
<dbReference type="AlphaFoldDB" id="B1KE12"/>
<dbReference type="GO" id="GO:0003677">
    <property type="term" value="F:DNA binding"/>
    <property type="evidence" value="ECO:0007669"/>
    <property type="project" value="UniProtKB-KW"/>
</dbReference>
<dbReference type="STRING" id="392500.Swoo_3755"/>
<dbReference type="Proteomes" id="UP000002168">
    <property type="component" value="Chromosome"/>
</dbReference>
<dbReference type="SUPFAM" id="SSF53850">
    <property type="entry name" value="Periplasmic binding protein-like II"/>
    <property type="match status" value="1"/>
</dbReference>
<organism evidence="6 7">
    <name type="scientific">Shewanella woodyi (strain ATCC 51908 / MS32)</name>
    <dbReference type="NCBI Taxonomy" id="392500"/>
    <lineage>
        <taxon>Bacteria</taxon>
        <taxon>Pseudomonadati</taxon>
        <taxon>Pseudomonadota</taxon>
        <taxon>Gammaproteobacteria</taxon>
        <taxon>Alteromonadales</taxon>
        <taxon>Shewanellaceae</taxon>
        <taxon>Shewanella</taxon>
    </lineage>
</organism>
<dbReference type="InterPro" id="IPR005119">
    <property type="entry name" value="LysR_subst-bd"/>
</dbReference>
<evidence type="ECO:0000256" key="4">
    <source>
        <dbReference type="ARBA" id="ARBA00023163"/>
    </source>
</evidence>
<dbReference type="Gene3D" id="1.10.10.10">
    <property type="entry name" value="Winged helix-like DNA-binding domain superfamily/Winged helix DNA-binding domain"/>
    <property type="match status" value="1"/>
</dbReference>
<keyword evidence="2" id="KW-0805">Transcription regulation</keyword>
<reference evidence="6 7" key="1">
    <citation type="submission" date="2008-02" db="EMBL/GenBank/DDBJ databases">
        <title>Complete sequence of Shewanella woodyi ATCC 51908.</title>
        <authorList>
            <consortium name="US DOE Joint Genome Institute"/>
            <person name="Copeland A."/>
            <person name="Lucas S."/>
            <person name="Lapidus A."/>
            <person name="Glavina del Rio T."/>
            <person name="Dalin E."/>
            <person name="Tice H."/>
            <person name="Bruce D."/>
            <person name="Goodwin L."/>
            <person name="Pitluck S."/>
            <person name="Sims D."/>
            <person name="Brettin T."/>
            <person name="Detter J.C."/>
            <person name="Han C."/>
            <person name="Kuske C.R."/>
            <person name="Schmutz J."/>
            <person name="Larimer F."/>
            <person name="Land M."/>
            <person name="Hauser L."/>
            <person name="Kyrpides N."/>
            <person name="Lykidis A."/>
            <person name="Zhao J.-S."/>
            <person name="Richardson P."/>
        </authorList>
    </citation>
    <scope>NUCLEOTIDE SEQUENCE [LARGE SCALE GENOMIC DNA]</scope>
    <source>
        <strain evidence="7">ATCC 51908 / MS32</strain>
    </source>
</reference>
<dbReference type="GO" id="GO:0004089">
    <property type="term" value="F:carbonate dehydratase activity"/>
    <property type="evidence" value="ECO:0007669"/>
    <property type="project" value="UniProtKB-EC"/>
</dbReference>
<dbReference type="PANTHER" id="PTHR30537">
    <property type="entry name" value="HTH-TYPE TRANSCRIPTIONAL REGULATOR"/>
    <property type="match status" value="1"/>
</dbReference>
<keyword evidence="6" id="KW-0456">Lyase</keyword>
<protein>
    <submittedName>
        <fullName evidence="6">Transcriptional regulator, LysR family</fullName>
        <ecNumber evidence="6">4.2.1.1</ecNumber>
    </submittedName>
</protein>
<dbReference type="EC" id="4.2.1.1" evidence="6"/>
<evidence type="ECO:0000256" key="2">
    <source>
        <dbReference type="ARBA" id="ARBA00023015"/>
    </source>
</evidence>
<evidence type="ECO:0000256" key="3">
    <source>
        <dbReference type="ARBA" id="ARBA00023125"/>
    </source>
</evidence>
<dbReference type="PANTHER" id="PTHR30537:SF5">
    <property type="entry name" value="HTH-TYPE TRANSCRIPTIONAL ACTIVATOR TTDR-RELATED"/>
    <property type="match status" value="1"/>
</dbReference>
<feature type="domain" description="HTH lysR-type" evidence="5">
    <location>
        <begin position="30"/>
        <end position="81"/>
    </location>
</feature>